<dbReference type="AlphaFoldDB" id="A0AAD9XPQ9"/>
<dbReference type="InterPro" id="IPR026960">
    <property type="entry name" value="RVT-Znf"/>
</dbReference>
<keyword evidence="3" id="KW-1185">Reference proteome</keyword>
<reference evidence="2" key="1">
    <citation type="journal article" date="2023" name="Plant J.">
        <title>Genome sequences and population genomics provide insights into the demographic history, inbreeding, and mutation load of two 'living fossil' tree species of Dipteronia.</title>
        <authorList>
            <person name="Feng Y."/>
            <person name="Comes H.P."/>
            <person name="Chen J."/>
            <person name="Zhu S."/>
            <person name="Lu R."/>
            <person name="Zhang X."/>
            <person name="Li P."/>
            <person name="Qiu J."/>
            <person name="Olsen K.M."/>
            <person name="Qiu Y."/>
        </authorList>
    </citation>
    <scope>NUCLEOTIDE SEQUENCE</scope>
    <source>
        <strain evidence="2">KIB01</strain>
    </source>
</reference>
<gene>
    <name evidence="2" type="ORF">Ddye_002068</name>
</gene>
<organism evidence="2 3">
    <name type="scientific">Dipteronia dyeriana</name>
    <dbReference type="NCBI Taxonomy" id="168575"/>
    <lineage>
        <taxon>Eukaryota</taxon>
        <taxon>Viridiplantae</taxon>
        <taxon>Streptophyta</taxon>
        <taxon>Embryophyta</taxon>
        <taxon>Tracheophyta</taxon>
        <taxon>Spermatophyta</taxon>
        <taxon>Magnoliopsida</taxon>
        <taxon>eudicotyledons</taxon>
        <taxon>Gunneridae</taxon>
        <taxon>Pentapetalae</taxon>
        <taxon>rosids</taxon>
        <taxon>malvids</taxon>
        <taxon>Sapindales</taxon>
        <taxon>Sapindaceae</taxon>
        <taxon>Hippocastanoideae</taxon>
        <taxon>Acereae</taxon>
        <taxon>Dipteronia</taxon>
    </lineage>
</organism>
<evidence type="ECO:0000313" key="3">
    <source>
        <dbReference type="Proteomes" id="UP001280121"/>
    </source>
</evidence>
<protein>
    <recommendedName>
        <fullName evidence="1">Reverse transcriptase zinc-binding domain-containing protein</fullName>
    </recommendedName>
</protein>
<dbReference type="Proteomes" id="UP001280121">
    <property type="component" value="Unassembled WGS sequence"/>
</dbReference>
<accession>A0AAD9XPQ9</accession>
<evidence type="ECO:0000259" key="1">
    <source>
        <dbReference type="Pfam" id="PF13966"/>
    </source>
</evidence>
<proteinExistence type="predicted"/>
<evidence type="ECO:0000313" key="2">
    <source>
        <dbReference type="EMBL" id="KAK2663494.1"/>
    </source>
</evidence>
<feature type="domain" description="Reverse transcriptase zinc-binding" evidence="1">
    <location>
        <begin position="86"/>
        <end position="139"/>
    </location>
</feature>
<comment type="caution">
    <text evidence="2">The sequence shown here is derived from an EMBL/GenBank/DDBJ whole genome shotgun (WGS) entry which is preliminary data.</text>
</comment>
<name>A0AAD9XPQ9_9ROSI</name>
<sequence>MWGKDLLKAGIRWWVGNGDSIYVYKDKWALRPSTFTVISPPKLDVNTKVSQLIMPFGGWNLQLLKDNFSASDVNDIIKIPIGKRDKKDDIIWHYNGKALDPAKVKIFIWKACHDLIPIKFNIAHRGVEMSSVCDACKSQAFLDDYISANKKTRNSQNPRCNIGNNRWQPPEKGFYKVNCVALVDRVGGRTGIGVVIRDEDCNVLASCAQNLVANLNCKAAKLTAILKKYPI</sequence>
<dbReference type="Pfam" id="PF13966">
    <property type="entry name" value="zf-RVT"/>
    <property type="match status" value="1"/>
</dbReference>
<dbReference type="EMBL" id="JANJYI010000001">
    <property type="protein sequence ID" value="KAK2663494.1"/>
    <property type="molecule type" value="Genomic_DNA"/>
</dbReference>